<organism evidence="10 11">
    <name type="scientific">Psittacicella melopsittaci</name>
    <dbReference type="NCBI Taxonomy" id="2028576"/>
    <lineage>
        <taxon>Bacteria</taxon>
        <taxon>Pseudomonadati</taxon>
        <taxon>Pseudomonadota</taxon>
        <taxon>Gammaproteobacteria</taxon>
        <taxon>Pasteurellales</taxon>
        <taxon>Psittacicellaceae</taxon>
        <taxon>Psittacicella</taxon>
    </lineage>
</organism>
<dbReference type="NCBIfam" id="TIGR02348">
    <property type="entry name" value="GroEL"/>
    <property type="match status" value="1"/>
</dbReference>
<comment type="subunit">
    <text evidence="7 9">Forms a cylinder of 14 subunits composed of two heptameric rings stacked back-to-back. Interacts with the co-chaperonin GroES.</text>
</comment>
<dbReference type="GO" id="GO:0005524">
    <property type="term" value="F:ATP binding"/>
    <property type="evidence" value="ECO:0007669"/>
    <property type="project" value="UniProtKB-UniRule"/>
</dbReference>
<feature type="binding site" evidence="7">
    <location>
        <begin position="87"/>
        <end position="91"/>
    </location>
    <ligand>
        <name>ATP</name>
        <dbReference type="ChEBI" id="CHEBI:30616"/>
    </ligand>
</feature>
<comment type="caution">
    <text evidence="10">The sequence shown here is derived from an EMBL/GenBank/DDBJ whole genome shotgun (WGS) entry which is preliminary data.</text>
</comment>
<feature type="binding site" evidence="7">
    <location>
        <begin position="30"/>
        <end position="33"/>
    </location>
    <ligand>
        <name>ATP</name>
        <dbReference type="ChEBI" id="CHEBI:30616"/>
    </ligand>
</feature>
<dbReference type="InterPro" id="IPR001844">
    <property type="entry name" value="Cpn60/GroEL"/>
</dbReference>
<dbReference type="NCBIfam" id="NF000592">
    <property type="entry name" value="PRK00013.1"/>
    <property type="match status" value="1"/>
</dbReference>
<evidence type="ECO:0000256" key="5">
    <source>
        <dbReference type="ARBA" id="ARBA00023186"/>
    </source>
</evidence>
<comment type="caution">
    <text evidence="7">Lacks conserved residue(s) required for the propagation of feature annotation.</text>
</comment>
<dbReference type="CDD" id="cd03344">
    <property type="entry name" value="GroEL"/>
    <property type="match status" value="1"/>
</dbReference>
<evidence type="ECO:0000256" key="8">
    <source>
        <dbReference type="RuleBase" id="RU000418"/>
    </source>
</evidence>
<dbReference type="EMBL" id="NRJH01000064">
    <property type="protein sequence ID" value="RIY31513.1"/>
    <property type="molecule type" value="Genomic_DNA"/>
</dbReference>
<dbReference type="RefSeq" id="WP_119497694.1">
    <property type="nucleotide sequence ID" value="NZ_NRJH01000064.1"/>
</dbReference>
<dbReference type="GO" id="GO:0042026">
    <property type="term" value="P:protein refolding"/>
    <property type="evidence" value="ECO:0007669"/>
    <property type="project" value="UniProtKB-UniRule"/>
</dbReference>
<dbReference type="FunFam" id="3.50.7.10:FF:000001">
    <property type="entry name" value="60 kDa chaperonin"/>
    <property type="match status" value="1"/>
</dbReference>
<dbReference type="Gene3D" id="3.50.7.10">
    <property type="entry name" value="GroEL"/>
    <property type="match status" value="1"/>
</dbReference>
<sequence length="538" mass="57454">MAAKDLIFNNEMRVKMFHGVDTLANAVKITLGPKGRNVIIERKFGAPLITKDGVSVAREIELKDKFENMGAQLVKKVAQDANDLAGDGTTTATVLAQAFIREGLKVVNAGLNPMDVKRGIDKVVAATVANLKELSTPASDNKSIQQVATISANNDEEVGSLIAQAMQKVGNNGVITIEDGTGFNDELVVVEGMQFDRGYLSPYFANRTDNATAEFDSPYILLVDGKLNSLREILPILEGVNKQSKPLVIIAEDYESEVLSGLVLNSARGVLKVVAVKAPGFGDRRKAMLQDLGILTRATVIEEQLGIDLSRTGLEVLGSAKRVVVSKDSTTIIDGAGSAEDIANRVAAIRHELENTTSEYDIEKLNERIAKLSGGVAVIKVGGATEVEMKEKKDRFDDALSATRAAVAEGVVPGGGVALIRSSANLNIQAENDEQAAGIRLALKVMEAPLRQIVTNCGLEASVIIDRVRNGQGDFGFNARTEEYGNMLEMGILDPAKVTRVALEKAASIATLMLTTECMIVEEDEPEAPVANGMGGYM</sequence>
<dbReference type="PANTHER" id="PTHR45633">
    <property type="entry name" value="60 KDA HEAT SHOCK PROTEIN, MITOCHONDRIAL"/>
    <property type="match status" value="1"/>
</dbReference>
<dbReference type="NCBIfam" id="NF009487">
    <property type="entry name" value="PRK12849.1"/>
    <property type="match status" value="1"/>
</dbReference>
<dbReference type="InterPro" id="IPR027413">
    <property type="entry name" value="GROEL-like_equatorial_sf"/>
</dbReference>
<evidence type="ECO:0000256" key="2">
    <source>
        <dbReference type="ARBA" id="ARBA00022490"/>
    </source>
</evidence>
<evidence type="ECO:0000256" key="3">
    <source>
        <dbReference type="ARBA" id="ARBA00022741"/>
    </source>
</evidence>
<dbReference type="NCBIfam" id="NF009489">
    <property type="entry name" value="PRK12851.1"/>
    <property type="match status" value="1"/>
</dbReference>
<feature type="binding site" evidence="7">
    <location>
        <position position="51"/>
    </location>
    <ligand>
        <name>ATP</name>
        <dbReference type="ChEBI" id="CHEBI:30616"/>
    </ligand>
</feature>
<keyword evidence="6 7" id="KW-0413">Isomerase</keyword>
<dbReference type="Gene3D" id="1.10.560.10">
    <property type="entry name" value="GroEL-like equatorial domain"/>
    <property type="match status" value="1"/>
</dbReference>
<comment type="function">
    <text evidence="7 9">Together with its co-chaperonin GroES, plays an essential role in assisting protein folding. The GroEL-GroES system forms a nano-cage that allows encapsulation of the non-native substrate proteins and provides a physical environment optimized to promote and accelerate protein folding.</text>
</comment>
<dbReference type="OrthoDB" id="9766614at2"/>
<accession>A0A3A1XZT2</accession>
<evidence type="ECO:0000313" key="10">
    <source>
        <dbReference type="EMBL" id="RIY31513.1"/>
    </source>
</evidence>
<dbReference type="AlphaFoldDB" id="A0A3A1XZT2"/>
<dbReference type="Gene3D" id="3.30.260.10">
    <property type="entry name" value="TCP-1-like chaperonin intermediate domain"/>
    <property type="match status" value="1"/>
</dbReference>
<dbReference type="GO" id="GO:0051082">
    <property type="term" value="F:unfolded protein binding"/>
    <property type="evidence" value="ECO:0007669"/>
    <property type="project" value="UniProtKB-UniRule"/>
</dbReference>
<keyword evidence="11" id="KW-1185">Reference proteome</keyword>
<dbReference type="SUPFAM" id="SSF54849">
    <property type="entry name" value="GroEL-intermediate domain like"/>
    <property type="match status" value="1"/>
</dbReference>
<keyword evidence="3 7" id="KW-0547">Nucleotide-binding</keyword>
<feature type="binding site" evidence="7">
    <location>
        <position position="494"/>
    </location>
    <ligand>
        <name>ATP</name>
        <dbReference type="ChEBI" id="CHEBI:30616"/>
    </ligand>
</feature>
<dbReference type="InterPro" id="IPR002423">
    <property type="entry name" value="Cpn60/GroEL/TCP-1"/>
</dbReference>
<dbReference type="NCBIfam" id="NF009488">
    <property type="entry name" value="PRK12850.1"/>
    <property type="match status" value="1"/>
</dbReference>
<dbReference type="SUPFAM" id="SSF48592">
    <property type="entry name" value="GroEL equatorial domain-like"/>
    <property type="match status" value="1"/>
</dbReference>
<comment type="subcellular location">
    <subcellularLocation>
        <location evidence="7">Cytoplasm</location>
    </subcellularLocation>
</comment>
<keyword evidence="4 7" id="KW-0067">ATP-binding</keyword>
<dbReference type="PRINTS" id="PR00298">
    <property type="entry name" value="CHAPERONIN60"/>
</dbReference>
<dbReference type="SUPFAM" id="SSF52029">
    <property type="entry name" value="GroEL apical domain-like"/>
    <property type="match status" value="1"/>
</dbReference>
<name>A0A3A1XZT2_9GAMM</name>
<evidence type="ECO:0000256" key="1">
    <source>
        <dbReference type="ARBA" id="ARBA00006607"/>
    </source>
</evidence>
<dbReference type="HAMAP" id="MF_00600">
    <property type="entry name" value="CH60"/>
    <property type="match status" value="1"/>
</dbReference>
<proteinExistence type="inferred from homology"/>
<evidence type="ECO:0000256" key="7">
    <source>
        <dbReference type="HAMAP-Rule" id="MF_00600"/>
    </source>
</evidence>
<gene>
    <name evidence="7 10" type="primary">groL</name>
    <name evidence="7" type="synonym">groEL</name>
    <name evidence="10" type="ORF">CJP74_07060</name>
</gene>
<feature type="binding site" evidence="7">
    <location>
        <position position="415"/>
    </location>
    <ligand>
        <name>ATP</name>
        <dbReference type="ChEBI" id="CHEBI:30616"/>
    </ligand>
</feature>
<protein>
    <recommendedName>
        <fullName evidence="7">Chaperonin GroEL</fullName>
        <ecNumber evidence="7">5.6.1.7</ecNumber>
    </recommendedName>
    <alternativeName>
        <fullName evidence="7">60 kDa chaperonin</fullName>
    </alternativeName>
    <alternativeName>
        <fullName evidence="7">Chaperonin-60</fullName>
        <shortName evidence="7">Cpn60</shortName>
    </alternativeName>
</protein>
<keyword evidence="2 7" id="KW-0963">Cytoplasm</keyword>
<dbReference type="EC" id="5.6.1.7" evidence="7"/>
<keyword evidence="5 7" id="KW-0143">Chaperone</keyword>
<reference evidence="10 11" key="1">
    <citation type="submission" date="2017-08" db="EMBL/GenBank/DDBJ databases">
        <title>Reclassification of Bisgaard taxon 37 and 44.</title>
        <authorList>
            <person name="Christensen H."/>
        </authorList>
    </citation>
    <scope>NUCLEOTIDE SEQUENCE [LARGE SCALE GENOMIC DNA]</scope>
    <source>
        <strain evidence="10 11">B96_4</strain>
    </source>
</reference>
<evidence type="ECO:0000256" key="4">
    <source>
        <dbReference type="ARBA" id="ARBA00022840"/>
    </source>
</evidence>
<dbReference type="GO" id="GO:0140662">
    <property type="term" value="F:ATP-dependent protein folding chaperone"/>
    <property type="evidence" value="ECO:0007669"/>
    <property type="project" value="InterPro"/>
</dbReference>
<evidence type="ECO:0000256" key="6">
    <source>
        <dbReference type="ARBA" id="ARBA00023235"/>
    </source>
</evidence>
<dbReference type="GO" id="GO:0005737">
    <property type="term" value="C:cytoplasm"/>
    <property type="evidence" value="ECO:0007669"/>
    <property type="project" value="UniProtKB-SubCell"/>
</dbReference>
<dbReference type="GO" id="GO:0016853">
    <property type="term" value="F:isomerase activity"/>
    <property type="evidence" value="ECO:0007669"/>
    <property type="project" value="UniProtKB-KW"/>
</dbReference>
<dbReference type="Pfam" id="PF00118">
    <property type="entry name" value="Cpn60_TCP1"/>
    <property type="match status" value="1"/>
</dbReference>
<dbReference type="Proteomes" id="UP000266258">
    <property type="component" value="Unassembled WGS sequence"/>
</dbReference>
<evidence type="ECO:0000256" key="9">
    <source>
        <dbReference type="RuleBase" id="RU000419"/>
    </source>
</evidence>
<comment type="similarity">
    <text evidence="1 7 8">Belongs to the chaperonin (HSP60) family.</text>
</comment>
<dbReference type="InterPro" id="IPR027409">
    <property type="entry name" value="GroEL-like_apical_dom_sf"/>
</dbReference>
<dbReference type="InterPro" id="IPR027410">
    <property type="entry name" value="TCP-1-like_intermed_sf"/>
</dbReference>
<evidence type="ECO:0000313" key="11">
    <source>
        <dbReference type="Proteomes" id="UP000266258"/>
    </source>
</evidence>